<dbReference type="InterPro" id="IPR006935">
    <property type="entry name" value="Helicase/UvrB_N"/>
</dbReference>
<comment type="caution">
    <text evidence="2">The sequence shown here is derived from an EMBL/GenBank/DDBJ whole genome shotgun (WGS) entry which is preliminary data.</text>
</comment>
<keyword evidence="2" id="KW-0378">Hydrolase</keyword>
<protein>
    <submittedName>
        <fullName evidence="2">DEAD/DEAH box helicase</fullName>
    </submittedName>
</protein>
<dbReference type="SUPFAM" id="SSF52540">
    <property type="entry name" value="P-loop containing nucleoside triphosphate hydrolases"/>
    <property type="match status" value="1"/>
</dbReference>
<dbReference type="PANTHER" id="PTHR33418:SF1">
    <property type="entry name" value="HELICASE-ASSOCIATED DOMAIN-CONTAINING PROTEIN"/>
    <property type="match status" value="1"/>
</dbReference>
<feature type="domain" description="Helicase ATP-binding" evidence="1">
    <location>
        <begin position="1"/>
        <end position="145"/>
    </location>
</feature>
<dbReference type="Gene3D" id="6.10.140.530">
    <property type="match status" value="4"/>
</dbReference>
<dbReference type="PROSITE" id="PS51192">
    <property type="entry name" value="HELICASE_ATP_BIND_1"/>
    <property type="match status" value="1"/>
</dbReference>
<dbReference type="PANTHER" id="PTHR33418">
    <property type="entry name" value="HELICASE-ASSOCIATED"/>
    <property type="match status" value="1"/>
</dbReference>
<dbReference type="InterPro" id="IPR014001">
    <property type="entry name" value="Helicase_ATP-bd"/>
</dbReference>
<organism evidence="2 3">
    <name type="scientific">Dactylosporangium darangshiense</name>
    <dbReference type="NCBI Taxonomy" id="579108"/>
    <lineage>
        <taxon>Bacteria</taxon>
        <taxon>Bacillati</taxon>
        <taxon>Actinomycetota</taxon>
        <taxon>Actinomycetes</taxon>
        <taxon>Micromonosporales</taxon>
        <taxon>Micromonosporaceae</taxon>
        <taxon>Dactylosporangium</taxon>
    </lineage>
</organism>
<keyword evidence="2" id="KW-0067">ATP-binding</keyword>
<name>A0ABP8DTV7_9ACTN</name>
<evidence type="ECO:0000313" key="2">
    <source>
        <dbReference type="EMBL" id="GAA4263431.1"/>
    </source>
</evidence>
<dbReference type="Pfam" id="PF04851">
    <property type="entry name" value="ResIII"/>
    <property type="match status" value="1"/>
</dbReference>
<evidence type="ECO:0000259" key="1">
    <source>
        <dbReference type="PROSITE" id="PS51192"/>
    </source>
</evidence>
<evidence type="ECO:0000313" key="3">
    <source>
        <dbReference type="Proteomes" id="UP001500620"/>
    </source>
</evidence>
<dbReference type="Gene3D" id="3.40.50.300">
    <property type="entry name" value="P-loop containing nucleotide triphosphate hydrolases"/>
    <property type="match status" value="2"/>
</dbReference>
<dbReference type="Pfam" id="PF03457">
    <property type="entry name" value="HA"/>
    <property type="match status" value="4"/>
</dbReference>
<dbReference type="GO" id="GO:0004386">
    <property type="term" value="F:helicase activity"/>
    <property type="evidence" value="ECO:0007669"/>
    <property type="project" value="UniProtKB-KW"/>
</dbReference>
<keyword evidence="2" id="KW-0547">Nucleotide-binding</keyword>
<proteinExistence type="predicted"/>
<dbReference type="Pfam" id="PF00271">
    <property type="entry name" value="Helicase_C"/>
    <property type="match status" value="1"/>
</dbReference>
<reference evidence="3" key="1">
    <citation type="journal article" date="2019" name="Int. J. Syst. Evol. Microbiol.">
        <title>The Global Catalogue of Microorganisms (GCM) 10K type strain sequencing project: providing services to taxonomists for standard genome sequencing and annotation.</title>
        <authorList>
            <consortium name="The Broad Institute Genomics Platform"/>
            <consortium name="The Broad Institute Genome Sequencing Center for Infectious Disease"/>
            <person name="Wu L."/>
            <person name="Ma J."/>
        </authorList>
    </citation>
    <scope>NUCLEOTIDE SEQUENCE [LARGE SCALE GENOMIC DNA]</scope>
    <source>
        <strain evidence="3">JCM 17441</strain>
    </source>
</reference>
<dbReference type="EMBL" id="BAABAT010000069">
    <property type="protein sequence ID" value="GAA4263431.1"/>
    <property type="molecule type" value="Genomic_DNA"/>
</dbReference>
<dbReference type="Proteomes" id="UP001500620">
    <property type="component" value="Unassembled WGS sequence"/>
</dbReference>
<sequence length="707" mass="78802">MPTLQLLAQTIDAYRLAIGAAGLGRVVAVCSDRALTRRHALDLHAEVTTDPQHLHHLAAGRCTVFTTYASLAGPVAAAHRDHAMPPWDLVVVDEAHRTAGDLGRPWSAVHADAQIPARRRLYMTATPRLITANIGREIQVVSMDDPDVYGPVVHRLSFASAIDLELLADYRVLVSVVAEAEVRDLIHQHPFLELAGRPVDAGAIAAHITLLRAADQYALRRVITFHTRVARAQHFATTLPLTARAVGRDPQRLSSMHLAAAHRPSRRRDVLDQLHGDDDRLVVVANARLLNEGVDMPAVDGLMFADPRGSTIETIQAVGRGLRRGDQPDKIATMIIPVLVLSGQEPDLLGHRSPYAGVWEVLRALRAHDARAATALDDLRGRHRLQQPGQSRPALPGWLHAEGVPLPDGFLDAITAAAVEVEGTFERQWQRYFAAAAAYRHQHGHLRIPQRWVSQDGLAVGAWLNTQRRARAQRRLPDHRVAMLDDIGMIWHVRDDLWTAAYAAAEAYVAEHGHLHPVGTYTTADGVKLGWWLTNLRARSDAIPPERLASLERLDPDWNPPWDRSWHRALIHARRFRQQYGHLNVPWRYKTPDGYGLGEWVRIQRQRSVKLTAKQCDALTAIGMNWGASATREQLWTRGYTAAASYARERGHLNVPRGYVTPSGFKLGEWISNIRQRYKAGKVPEHRWHALRELGILATVSSDEQPG</sequence>
<dbReference type="InterPro" id="IPR001650">
    <property type="entry name" value="Helicase_C-like"/>
</dbReference>
<dbReference type="InterPro" id="IPR027417">
    <property type="entry name" value="P-loop_NTPase"/>
</dbReference>
<keyword evidence="2" id="KW-0347">Helicase</keyword>
<gene>
    <name evidence="2" type="ORF">GCM10022255_107920</name>
</gene>
<accession>A0ABP8DTV7</accession>
<dbReference type="InterPro" id="IPR005114">
    <property type="entry name" value="Helicase_assoc"/>
</dbReference>
<keyword evidence="3" id="KW-1185">Reference proteome</keyword>